<feature type="compositionally biased region" description="Low complexity" evidence="2">
    <location>
        <begin position="120"/>
        <end position="142"/>
    </location>
</feature>
<organism evidence="4 5">
    <name type="scientific">Novymonas esmeraldas</name>
    <dbReference type="NCBI Taxonomy" id="1808958"/>
    <lineage>
        <taxon>Eukaryota</taxon>
        <taxon>Discoba</taxon>
        <taxon>Euglenozoa</taxon>
        <taxon>Kinetoplastea</taxon>
        <taxon>Metakinetoplastina</taxon>
        <taxon>Trypanosomatida</taxon>
        <taxon>Trypanosomatidae</taxon>
        <taxon>Novymonas</taxon>
    </lineage>
</organism>
<dbReference type="PANTHER" id="PTHR48037:SF1">
    <property type="entry name" value="RRM DOMAIN-CONTAINING PROTEIN"/>
    <property type="match status" value="1"/>
</dbReference>
<dbReference type="InterPro" id="IPR000504">
    <property type="entry name" value="RRM_dom"/>
</dbReference>
<feature type="compositionally biased region" description="Polar residues" evidence="2">
    <location>
        <begin position="459"/>
        <end position="480"/>
    </location>
</feature>
<protein>
    <submittedName>
        <fullName evidence="4">RNA-binding protein</fullName>
    </submittedName>
</protein>
<sequence length="663" mass="66384">MNTAPSPDTRNTRTGSVDNHHAQHQHQHRGTSKDFSLSFGSRASGSQSESGISQRLDGTHNLAASSLLSSEVLRSTSGIVTSGMSEQKPPAAEARPSTATAAMTAANISPPQQPTPPPGQQQQQHSQPQQSQAPMSRRSAKNVARAAAAAVAAAATAGAVSAPNASPATAAAAASDPPKLKNANVRRNVYVSGVPSVYRSEDFRQLCQQFGRVEAAKLCVDSRHNPPKAYGFALYFSEESAAACIRGLNGSFLQGRCIQARLADYHATPQPLGDAGAAINTTLPLPSMQRDRRDTNRNRRADGTRRDSHAHPTMNGVDMSGNAVPLPMPMPFHPAAMAAAMAGHGPNAMPMSMAQYFPFMAAGSGGAGGISNPATTPGASPVEVAMAANTSPSAAYFTLTPANCSPCTDRGFGAIGTPVPGPLTASGNGPLHGGGGGTTAVAALSPASMALSPPLLSPHSNDSGSSLASPTATTMANTTSGGPAGDALSRGGGGGGGVHPHSVMSPYAFPFPNMGAMMPNAAMAGASGATSAEWTTLPPSMAGTTAYMCYPLPGGGYGAYATTAAAGAAPGAAPVGMTAFGGSPMPSGMQPGSAGSPVNPFMYFPIGAVPMAGGAAAAAGGVPAMPGYYPGGGGATGMEGYSAMPPNIIMMDNGMGAQLQMLR</sequence>
<dbReference type="Proteomes" id="UP001430356">
    <property type="component" value="Unassembled WGS sequence"/>
</dbReference>
<feature type="region of interest" description="Disordered" evidence="2">
    <location>
        <begin position="276"/>
        <end position="316"/>
    </location>
</feature>
<feature type="compositionally biased region" description="Polar residues" evidence="2">
    <location>
        <begin position="33"/>
        <end position="53"/>
    </location>
</feature>
<evidence type="ECO:0000256" key="1">
    <source>
        <dbReference type="PROSITE-ProRule" id="PRU00176"/>
    </source>
</evidence>
<dbReference type="SMART" id="SM00360">
    <property type="entry name" value="RRM"/>
    <property type="match status" value="1"/>
</dbReference>
<dbReference type="PANTHER" id="PTHR48037">
    <property type="entry name" value="ATPASE E1"/>
    <property type="match status" value="1"/>
</dbReference>
<evidence type="ECO:0000259" key="3">
    <source>
        <dbReference type="PROSITE" id="PS50102"/>
    </source>
</evidence>
<dbReference type="AlphaFoldDB" id="A0AAW0EJH7"/>
<feature type="region of interest" description="Disordered" evidence="2">
    <location>
        <begin position="80"/>
        <end position="142"/>
    </location>
</feature>
<feature type="compositionally biased region" description="Low complexity" evidence="2">
    <location>
        <begin position="89"/>
        <end position="102"/>
    </location>
</feature>
<reference evidence="4 5" key="1">
    <citation type="journal article" date="2021" name="MBio">
        <title>A New Model Trypanosomatid, Novymonas esmeraldas: Genomic Perception of Its 'Candidatus Pandoraea novymonadis' Endosymbiont.</title>
        <authorList>
            <person name="Zakharova A."/>
            <person name="Saura A."/>
            <person name="Butenko A."/>
            <person name="Podesvova L."/>
            <person name="Warmusova S."/>
            <person name="Kostygov A.Y."/>
            <person name="Nenarokova A."/>
            <person name="Lukes J."/>
            <person name="Opperdoes F.R."/>
            <person name="Yurchenko V."/>
        </authorList>
    </citation>
    <scope>NUCLEOTIDE SEQUENCE [LARGE SCALE GENOMIC DNA]</scope>
    <source>
        <strain evidence="4 5">E262AT.01</strain>
    </source>
</reference>
<feature type="domain" description="RRM" evidence="3">
    <location>
        <begin position="187"/>
        <end position="265"/>
    </location>
</feature>
<evidence type="ECO:0000256" key="2">
    <source>
        <dbReference type="SAM" id="MobiDB-lite"/>
    </source>
</evidence>
<dbReference type="InterPro" id="IPR012677">
    <property type="entry name" value="Nucleotide-bd_a/b_plait_sf"/>
</dbReference>
<proteinExistence type="predicted"/>
<evidence type="ECO:0000313" key="5">
    <source>
        <dbReference type="Proteomes" id="UP001430356"/>
    </source>
</evidence>
<dbReference type="EMBL" id="JAECZO010000034">
    <property type="protein sequence ID" value="KAK7194290.1"/>
    <property type="molecule type" value="Genomic_DNA"/>
</dbReference>
<evidence type="ECO:0000313" key="4">
    <source>
        <dbReference type="EMBL" id="KAK7194290.1"/>
    </source>
</evidence>
<gene>
    <name evidence="4" type="ORF">NESM_000344000</name>
</gene>
<name>A0AAW0EJH7_9TRYP</name>
<accession>A0AAW0EJH7</accession>
<keyword evidence="1" id="KW-0694">RNA-binding</keyword>
<comment type="caution">
    <text evidence="4">The sequence shown here is derived from an EMBL/GenBank/DDBJ whole genome shotgun (WGS) entry which is preliminary data.</text>
</comment>
<dbReference type="InterPro" id="IPR035979">
    <property type="entry name" value="RBD_domain_sf"/>
</dbReference>
<dbReference type="GO" id="GO:0003723">
    <property type="term" value="F:RNA binding"/>
    <property type="evidence" value="ECO:0007669"/>
    <property type="project" value="UniProtKB-UniRule"/>
</dbReference>
<dbReference type="SUPFAM" id="SSF54928">
    <property type="entry name" value="RNA-binding domain, RBD"/>
    <property type="match status" value="1"/>
</dbReference>
<dbReference type="PROSITE" id="PS50102">
    <property type="entry name" value="RRM"/>
    <property type="match status" value="1"/>
</dbReference>
<dbReference type="Gene3D" id="3.30.70.330">
    <property type="match status" value="1"/>
</dbReference>
<dbReference type="Pfam" id="PF00076">
    <property type="entry name" value="RRM_1"/>
    <property type="match status" value="1"/>
</dbReference>
<feature type="region of interest" description="Disordered" evidence="2">
    <location>
        <begin position="1"/>
        <end position="57"/>
    </location>
</feature>
<feature type="compositionally biased region" description="Polar residues" evidence="2">
    <location>
        <begin position="1"/>
        <end position="17"/>
    </location>
</feature>
<keyword evidence="5" id="KW-1185">Reference proteome</keyword>
<feature type="region of interest" description="Disordered" evidence="2">
    <location>
        <begin position="452"/>
        <end position="497"/>
    </location>
</feature>
<feature type="compositionally biased region" description="Basic and acidic residues" evidence="2">
    <location>
        <begin position="289"/>
        <end position="310"/>
    </location>
</feature>